<dbReference type="Proteomes" id="UP000824782">
    <property type="component" value="Unassembled WGS sequence"/>
</dbReference>
<sequence length="89" mass="9831">MSSKPVVTIPPSPTQLYKQAWSWKKLEGRRVMMRRRRWCKEDLVLSHCNVPGSSSSSQIISSGPSLGDRGASDAVMSTCSACRSFSLQL</sequence>
<protein>
    <submittedName>
        <fullName evidence="1">Uncharacterized protein</fullName>
    </submittedName>
</protein>
<dbReference type="AlphaFoldDB" id="A0AAV7D7H5"/>
<evidence type="ECO:0000313" key="2">
    <source>
        <dbReference type="Proteomes" id="UP000824782"/>
    </source>
</evidence>
<comment type="caution">
    <text evidence="1">The sequence shown here is derived from an EMBL/GenBank/DDBJ whole genome shotgun (WGS) entry which is preliminary data.</text>
</comment>
<gene>
    <name evidence="1" type="ORF">GDO81_000573</name>
</gene>
<accession>A0AAV7D7H5</accession>
<organism evidence="1 2">
    <name type="scientific">Engystomops pustulosus</name>
    <name type="common">Tungara frog</name>
    <name type="synonym">Physalaemus pustulosus</name>
    <dbReference type="NCBI Taxonomy" id="76066"/>
    <lineage>
        <taxon>Eukaryota</taxon>
        <taxon>Metazoa</taxon>
        <taxon>Chordata</taxon>
        <taxon>Craniata</taxon>
        <taxon>Vertebrata</taxon>
        <taxon>Euteleostomi</taxon>
        <taxon>Amphibia</taxon>
        <taxon>Batrachia</taxon>
        <taxon>Anura</taxon>
        <taxon>Neobatrachia</taxon>
        <taxon>Hyloidea</taxon>
        <taxon>Leptodactylidae</taxon>
        <taxon>Leiuperinae</taxon>
        <taxon>Engystomops</taxon>
    </lineage>
</organism>
<dbReference type="EMBL" id="WNYA01000001">
    <property type="protein sequence ID" value="KAG8592642.1"/>
    <property type="molecule type" value="Genomic_DNA"/>
</dbReference>
<keyword evidence="2" id="KW-1185">Reference proteome</keyword>
<name>A0AAV7D7H5_ENGPU</name>
<evidence type="ECO:0000313" key="1">
    <source>
        <dbReference type="EMBL" id="KAG8592642.1"/>
    </source>
</evidence>
<reference evidence="1" key="1">
    <citation type="thesis" date="2020" institute="ProQuest LLC" country="789 East Eisenhower Parkway, Ann Arbor, MI, USA">
        <title>Comparative Genomics and Chromosome Evolution.</title>
        <authorList>
            <person name="Mudd A.B."/>
        </authorList>
    </citation>
    <scope>NUCLEOTIDE SEQUENCE</scope>
    <source>
        <strain evidence="1">237g6f4</strain>
        <tissue evidence="1">Blood</tissue>
    </source>
</reference>
<proteinExistence type="predicted"/>